<protein>
    <submittedName>
        <fullName evidence="4">Alpha-glycosidase</fullName>
    </submittedName>
</protein>
<dbReference type="Pfam" id="PF02903">
    <property type="entry name" value="Alpha-amylase_N"/>
    <property type="match status" value="1"/>
</dbReference>
<dbReference type="Gene3D" id="2.60.40.1180">
    <property type="entry name" value="Golgi alpha-mannosidase II"/>
    <property type="match status" value="1"/>
</dbReference>
<keyword evidence="1" id="KW-0378">Hydrolase</keyword>
<dbReference type="PANTHER" id="PTHR10357:SF210">
    <property type="entry name" value="MALTODEXTRIN GLUCOSIDASE"/>
    <property type="match status" value="1"/>
</dbReference>
<dbReference type="PANTHER" id="PTHR10357">
    <property type="entry name" value="ALPHA-AMYLASE FAMILY MEMBER"/>
    <property type="match status" value="1"/>
</dbReference>
<dbReference type="Gene3D" id="2.60.40.10">
    <property type="entry name" value="Immunoglobulins"/>
    <property type="match status" value="1"/>
</dbReference>
<dbReference type="SUPFAM" id="SSF51445">
    <property type="entry name" value="(Trans)glycosidases"/>
    <property type="match status" value="1"/>
</dbReference>
<dbReference type="InterPro" id="IPR017853">
    <property type="entry name" value="GH"/>
</dbReference>
<dbReference type="Proteomes" id="UP000256520">
    <property type="component" value="Unassembled WGS sequence"/>
</dbReference>
<dbReference type="SUPFAM" id="SSF51011">
    <property type="entry name" value="Glycosyl hydrolase domain"/>
    <property type="match status" value="1"/>
</dbReference>
<evidence type="ECO:0000313" key="4">
    <source>
        <dbReference type="EMBL" id="RDW15608.1"/>
    </source>
</evidence>
<dbReference type="Pfam" id="PF00128">
    <property type="entry name" value="Alpha-amylase"/>
    <property type="match status" value="1"/>
</dbReference>
<dbReference type="RefSeq" id="WP_115751170.1">
    <property type="nucleotide sequence ID" value="NZ_PIOD01000025.1"/>
</dbReference>
<dbReference type="InterPro" id="IPR013780">
    <property type="entry name" value="Glyco_hydro_b"/>
</dbReference>
<accession>A0A3D8PK39</accession>
<feature type="domain" description="Glycosyl hydrolase family 13 catalytic" evidence="3">
    <location>
        <begin position="139"/>
        <end position="497"/>
    </location>
</feature>
<sequence>MYREAIYHRPKNNYSYAYDEKRLHIRLKTKKNDVDNVKLIHGDPYDWDGDGWQFSRKDMLLQASDALFDYWIVEITPPFRRLRYGFELQSEDEKLIFTEKGFYETAPTDDNSYYFCFPFLNAADVFMAPEWVKDTVWYQIFPERFANGNPSLNPAGTLPWGSTKPTTTNFFGGDFQGVIDKLDYLVDLGINGIYFTPIFKAHSNHNYDTIDYMEIDPQFGDKETFRLLVTECHKRGIRIMLDAVFNHSGYYFAPFQDVLENQEASAYKDWFHLSEFPIVHTPKPNYDTFAYFGAMPKLNTENPEVKAYLLNVAKYWIEEFDIDGWRLDVANEVDHNFWREFRKAVKQAKSDAYILGEIWHDSMPWLQGDQFDAVMNYPFTNGAIDFFAKDKINASSFANVISKVLTMYPANVNEVSFNLLDSHDTPRILTLAKENKDRVKLLYLFQLSFIGTPCIYYGDEIGMAGGNDPGCRACMEWEVQNQDQDLFQYVKLLIELRKSDSLFGNGGSFRFLHIDNRQNSIVYEKYDKGRRLIFAVNNSEETIKIPIEKLVKAKLGEIEEWIFQEHLSIKKKSTLVKPTSTINIQPLSFRIFEIK</sequence>
<dbReference type="InterPro" id="IPR004185">
    <property type="entry name" value="Glyco_hydro_13_lg-like_dom"/>
</dbReference>
<dbReference type="SMART" id="SM00642">
    <property type="entry name" value="Aamy"/>
    <property type="match status" value="1"/>
</dbReference>
<dbReference type="Gene3D" id="3.90.400.10">
    <property type="entry name" value="Oligo-1,6-glucosidase, Domain 2"/>
    <property type="match status" value="1"/>
</dbReference>
<reference evidence="5" key="1">
    <citation type="submission" date="2017-11" db="EMBL/GenBank/DDBJ databases">
        <authorList>
            <person name="Zhu W."/>
        </authorList>
    </citation>
    <scope>NUCLEOTIDE SEQUENCE [LARGE SCALE GENOMIC DNA]</scope>
    <source>
        <strain evidence="5">CAU 1051</strain>
    </source>
</reference>
<dbReference type="EMBL" id="PIOD01000025">
    <property type="protein sequence ID" value="RDW15608.1"/>
    <property type="molecule type" value="Genomic_DNA"/>
</dbReference>
<evidence type="ECO:0000259" key="3">
    <source>
        <dbReference type="SMART" id="SM00642"/>
    </source>
</evidence>
<dbReference type="InterPro" id="IPR006047">
    <property type="entry name" value="GH13_cat_dom"/>
</dbReference>
<keyword evidence="2 4" id="KW-0326">Glycosidase</keyword>
<proteinExistence type="predicted"/>
<dbReference type="OrthoDB" id="9805159at2"/>
<dbReference type="GO" id="GO:0004553">
    <property type="term" value="F:hydrolase activity, hydrolyzing O-glycosyl compounds"/>
    <property type="evidence" value="ECO:0007669"/>
    <property type="project" value="InterPro"/>
</dbReference>
<dbReference type="GO" id="GO:0005975">
    <property type="term" value="P:carbohydrate metabolic process"/>
    <property type="evidence" value="ECO:0007669"/>
    <property type="project" value="InterPro"/>
</dbReference>
<dbReference type="CDD" id="cd02857">
    <property type="entry name" value="E_set_CDase_PDE_N"/>
    <property type="match status" value="1"/>
</dbReference>
<evidence type="ECO:0000313" key="5">
    <source>
        <dbReference type="Proteomes" id="UP000256520"/>
    </source>
</evidence>
<dbReference type="AlphaFoldDB" id="A0A3D8PK39"/>
<comment type="caution">
    <text evidence="4">The sequence shown here is derived from an EMBL/GenBank/DDBJ whole genome shotgun (WGS) entry which is preliminary data.</text>
</comment>
<dbReference type="Gene3D" id="3.20.20.80">
    <property type="entry name" value="Glycosidases"/>
    <property type="match status" value="1"/>
</dbReference>
<dbReference type="InterPro" id="IPR013783">
    <property type="entry name" value="Ig-like_fold"/>
</dbReference>
<dbReference type="InterPro" id="IPR045857">
    <property type="entry name" value="O16G_dom_2"/>
</dbReference>
<gene>
    <name evidence="4" type="ORF">CWR45_17700</name>
</gene>
<dbReference type="CDD" id="cd11338">
    <property type="entry name" value="AmyAc_CMD"/>
    <property type="match status" value="1"/>
</dbReference>
<name>A0A3D8PK39_9BACI</name>
<evidence type="ECO:0000256" key="2">
    <source>
        <dbReference type="ARBA" id="ARBA00023295"/>
    </source>
</evidence>
<keyword evidence="5" id="KW-1185">Reference proteome</keyword>
<organism evidence="4 5">
    <name type="scientific">Oceanobacillus chungangensis</name>
    <dbReference type="NCBI Taxonomy" id="1229152"/>
    <lineage>
        <taxon>Bacteria</taxon>
        <taxon>Bacillati</taxon>
        <taxon>Bacillota</taxon>
        <taxon>Bacilli</taxon>
        <taxon>Bacillales</taxon>
        <taxon>Bacillaceae</taxon>
        <taxon>Oceanobacillus</taxon>
    </lineage>
</organism>
<evidence type="ECO:0000256" key="1">
    <source>
        <dbReference type="ARBA" id="ARBA00022801"/>
    </source>
</evidence>